<organism evidence="1">
    <name type="scientific">Mesocestoides corti</name>
    <name type="common">Flatworm</name>
    <dbReference type="NCBI Taxonomy" id="53468"/>
    <lineage>
        <taxon>Eukaryota</taxon>
        <taxon>Metazoa</taxon>
        <taxon>Spiralia</taxon>
        <taxon>Lophotrochozoa</taxon>
        <taxon>Platyhelminthes</taxon>
        <taxon>Cestoda</taxon>
        <taxon>Eucestoda</taxon>
        <taxon>Cyclophyllidea</taxon>
        <taxon>Mesocestoididae</taxon>
        <taxon>Mesocestoides</taxon>
    </lineage>
</organism>
<protein>
    <submittedName>
        <fullName evidence="1">DUF3399 domain-containing protein</fullName>
    </submittedName>
</protein>
<sequence length="150" mass="16804">LVIALPVPVIVSNFARIYQQSQQADKKIIEQTSRSERLKKLALYQRSAFLAGKKLAKCRMNELTASEATKGGGDNKYADPNKRAIWTAEGKRGPLNAIDEEASEAPLLNRLMLNSAQMQHYHILACLEQLTFDSLVKAQERRSFCRTGVL</sequence>
<dbReference type="WBParaSite" id="MCOS_0000518201-mRNA-1">
    <property type="protein sequence ID" value="MCOS_0000518201-mRNA-1"/>
    <property type="gene ID" value="MCOS_0000518201"/>
</dbReference>
<dbReference type="AlphaFoldDB" id="A0A0R3UE10"/>
<proteinExistence type="predicted"/>
<evidence type="ECO:0000313" key="1">
    <source>
        <dbReference type="WBParaSite" id="MCOS_0000518201-mRNA-1"/>
    </source>
</evidence>
<name>A0A0R3UE10_MESCO</name>
<reference evidence="1" key="1">
    <citation type="submission" date="2017-02" db="UniProtKB">
        <authorList>
            <consortium name="WormBaseParasite"/>
        </authorList>
    </citation>
    <scope>IDENTIFICATION</scope>
</reference>
<accession>A0A0R3UE10</accession>